<feature type="non-terminal residue" evidence="1">
    <location>
        <position position="1"/>
    </location>
</feature>
<evidence type="ECO:0000313" key="2">
    <source>
        <dbReference type="Proteomes" id="UP001328107"/>
    </source>
</evidence>
<dbReference type="AlphaFoldDB" id="A0AAN5D6C8"/>
<gene>
    <name evidence="1" type="ORF">PMAYCL1PPCAC_27783</name>
</gene>
<comment type="caution">
    <text evidence="1">The sequence shown here is derived from an EMBL/GenBank/DDBJ whole genome shotgun (WGS) entry which is preliminary data.</text>
</comment>
<evidence type="ECO:0000313" key="1">
    <source>
        <dbReference type="EMBL" id="GMR57588.1"/>
    </source>
</evidence>
<name>A0AAN5D6C8_9BILA</name>
<dbReference type="EMBL" id="BTRK01000006">
    <property type="protein sequence ID" value="GMR57588.1"/>
    <property type="molecule type" value="Genomic_DNA"/>
</dbReference>
<protein>
    <submittedName>
        <fullName evidence="1">Uncharacterized protein</fullName>
    </submittedName>
</protein>
<feature type="non-terminal residue" evidence="1">
    <location>
        <position position="73"/>
    </location>
</feature>
<keyword evidence="2" id="KW-1185">Reference proteome</keyword>
<dbReference type="Proteomes" id="UP001328107">
    <property type="component" value="Unassembled WGS sequence"/>
</dbReference>
<proteinExistence type="predicted"/>
<reference evidence="2" key="1">
    <citation type="submission" date="2022-10" db="EMBL/GenBank/DDBJ databases">
        <title>Genome assembly of Pristionchus species.</title>
        <authorList>
            <person name="Yoshida K."/>
            <person name="Sommer R.J."/>
        </authorList>
    </citation>
    <scope>NUCLEOTIDE SEQUENCE [LARGE SCALE GENOMIC DNA]</scope>
    <source>
        <strain evidence="2">RS5460</strain>
    </source>
</reference>
<accession>A0AAN5D6C8</accession>
<sequence length="73" mass="8339">ILVFIIIAMIELVGRIAETIWWFLLAVAASTDEGRKEIGKKMHEHLVGKMAVWDITVHVEEYVDEAVTGFWVI</sequence>
<organism evidence="1 2">
    <name type="scientific">Pristionchus mayeri</name>
    <dbReference type="NCBI Taxonomy" id="1317129"/>
    <lineage>
        <taxon>Eukaryota</taxon>
        <taxon>Metazoa</taxon>
        <taxon>Ecdysozoa</taxon>
        <taxon>Nematoda</taxon>
        <taxon>Chromadorea</taxon>
        <taxon>Rhabditida</taxon>
        <taxon>Rhabditina</taxon>
        <taxon>Diplogasteromorpha</taxon>
        <taxon>Diplogasteroidea</taxon>
        <taxon>Neodiplogasteridae</taxon>
        <taxon>Pristionchus</taxon>
    </lineage>
</organism>